<dbReference type="Pfam" id="PF13649">
    <property type="entry name" value="Methyltransf_25"/>
    <property type="match status" value="1"/>
</dbReference>
<accession>A0A1H3ZQY7</accession>
<keyword evidence="4" id="KW-1185">Reference proteome</keyword>
<protein>
    <submittedName>
        <fullName evidence="3">Methyltransferase domain-containing protein</fullName>
    </submittedName>
</protein>
<name>A0A1H3ZQY7_9FLAO</name>
<dbReference type="AlphaFoldDB" id="A0A1H3ZQY7"/>
<evidence type="ECO:0000259" key="2">
    <source>
        <dbReference type="Pfam" id="PF13649"/>
    </source>
</evidence>
<evidence type="ECO:0000313" key="3">
    <source>
        <dbReference type="EMBL" id="SEA26119.1"/>
    </source>
</evidence>
<evidence type="ECO:0000256" key="1">
    <source>
        <dbReference type="ARBA" id="ARBA00022679"/>
    </source>
</evidence>
<dbReference type="InterPro" id="IPR029063">
    <property type="entry name" value="SAM-dependent_MTases_sf"/>
</dbReference>
<dbReference type="GO" id="GO:0008168">
    <property type="term" value="F:methyltransferase activity"/>
    <property type="evidence" value="ECO:0007669"/>
    <property type="project" value="UniProtKB-KW"/>
</dbReference>
<dbReference type="PANTHER" id="PTHR43861">
    <property type="entry name" value="TRANS-ACONITATE 2-METHYLTRANSFERASE-RELATED"/>
    <property type="match status" value="1"/>
</dbReference>
<dbReference type="SUPFAM" id="SSF53335">
    <property type="entry name" value="S-adenosyl-L-methionine-dependent methyltransferases"/>
    <property type="match status" value="1"/>
</dbReference>
<dbReference type="GO" id="GO:0032259">
    <property type="term" value="P:methylation"/>
    <property type="evidence" value="ECO:0007669"/>
    <property type="project" value="UniProtKB-KW"/>
</dbReference>
<dbReference type="STRING" id="908615.SAMN05421540_104179"/>
<organism evidence="3 4">
    <name type="scientific">Psychroflexus halocasei</name>
    <dbReference type="NCBI Taxonomy" id="908615"/>
    <lineage>
        <taxon>Bacteria</taxon>
        <taxon>Pseudomonadati</taxon>
        <taxon>Bacteroidota</taxon>
        <taxon>Flavobacteriia</taxon>
        <taxon>Flavobacteriales</taxon>
        <taxon>Flavobacteriaceae</taxon>
        <taxon>Psychroflexus</taxon>
    </lineage>
</organism>
<evidence type="ECO:0000313" key="4">
    <source>
        <dbReference type="Proteomes" id="UP000198820"/>
    </source>
</evidence>
<dbReference type="Proteomes" id="UP000198820">
    <property type="component" value="Unassembled WGS sequence"/>
</dbReference>
<proteinExistence type="predicted"/>
<keyword evidence="1 3" id="KW-0808">Transferase</keyword>
<dbReference type="RefSeq" id="WP_093241808.1">
    <property type="nucleotide sequence ID" value="NZ_FNQF01000004.1"/>
</dbReference>
<sequence>MKASSHWNERYTLKNYVYGSDPNDFVREILPTLPKGKILFPLEGEGRNACYAAQNNFMVDAFDYAEQGKHKALQLCERNNVMINYEVSSAEDFDFGIEKYDAIFLIFAHLAPKERVVMHKKISKALKKDGYLVMEVFHPKQIEDAYKSGGPKTVDMLYDEAMLVGDFKDLEVIKAEEKEIDLNEGDFHVGKAYVTRLIARK</sequence>
<dbReference type="InterPro" id="IPR041698">
    <property type="entry name" value="Methyltransf_25"/>
</dbReference>
<dbReference type="PANTHER" id="PTHR43861:SF3">
    <property type="entry name" value="PUTATIVE (AFU_ORTHOLOGUE AFUA_2G14390)-RELATED"/>
    <property type="match status" value="1"/>
</dbReference>
<keyword evidence="3" id="KW-0489">Methyltransferase</keyword>
<reference evidence="3 4" key="1">
    <citation type="submission" date="2016-10" db="EMBL/GenBank/DDBJ databases">
        <authorList>
            <person name="de Groot N.N."/>
        </authorList>
    </citation>
    <scope>NUCLEOTIDE SEQUENCE [LARGE SCALE GENOMIC DNA]</scope>
    <source>
        <strain evidence="3 4">DSM 23581</strain>
    </source>
</reference>
<gene>
    <name evidence="3" type="ORF">SAMN05421540_104179</name>
</gene>
<dbReference type="Gene3D" id="3.40.50.150">
    <property type="entry name" value="Vaccinia Virus protein VP39"/>
    <property type="match status" value="1"/>
</dbReference>
<feature type="domain" description="Methyltransferase" evidence="2">
    <location>
        <begin position="44"/>
        <end position="130"/>
    </location>
</feature>
<dbReference type="EMBL" id="FNQF01000004">
    <property type="protein sequence ID" value="SEA26119.1"/>
    <property type="molecule type" value="Genomic_DNA"/>
</dbReference>
<dbReference type="CDD" id="cd02440">
    <property type="entry name" value="AdoMet_MTases"/>
    <property type="match status" value="1"/>
</dbReference>